<dbReference type="Pfam" id="PF11925">
    <property type="entry name" value="DUF3443"/>
    <property type="match status" value="1"/>
</dbReference>
<dbReference type="InterPro" id="IPR021847">
    <property type="entry name" value="DUF3443"/>
</dbReference>
<accession>A0A3Q9FR50</accession>
<dbReference type="Gene3D" id="2.40.70.10">
    <property type="entry name" value="Acid Proteases"/>
    <property type="match status" value="1"/>
</dbReference>
<gene>
    <name evidence="2" type="ORF">EKH77_00505</name>
</gene>
<protein>
    <submittedName>
        <fullName evidence="2">DUF3443 family protein</fullName>
    </submittedName>
</protein>
<organism evidence="2 3">
    <name type="scientific">Streptomyces luteoverticillatus</name>
    <name type="common">Streptoverticillium luteoverticillatus</name>
    <dbReference type="NCBI Taxonomy" id="66425"/>
    <lineage>
        <taxon>Bacteria</taxon>
        <taxon>Bacillati</taxon>
        <taxon>Actinomycetota</taxon>
        <taxon>Actinomycetes</taxon>
        <taxon>Kitasatosporales</taxon>
        <taxon>Streptomycetaceae</taxon>
        <taxon>Streptomyces</taxon>
    </lineage>
</organism>
<dbReference type="Proteomes" id="UP000267900">
    <property type="component" value="Chromosome"/>
</dbReference>
<name>A0A3Q9FR50_STRLT</name>
<evidence type="ECO:0000313" key="2">
    <source>
        <dbReference type="EMBL" id="AZQ69900.1"/>
    </source>
</evidence>
<dbReference type="SUPFAM" id="SSF50630">
    <property type="entry name" value="Acid proteases"/>
    <property type="match status" value="1"/>
</dbReference>
<feature type="region of interest" description="Disordered" evidence="1">
    <location>
        <begin position="1"/>
        <end position="32"/>
    </location>
</feature>
<reference evidence="2 3" key="1">
    <citation type="submission" date="2018-12" db="EMBL/GenBank/DDBJ databases">
        <title>The whole draft genome of Streptomyce luteoverticillatus CGMCC 15060.</title>
        <authorList>
            <person name="Feng Z."/>
            <person name="Chen G."/>
            <person name="Zhang J."/>
            <person name="Zhu H."/>
            <person name="Yu X."/>
            <person name="Zhang W."/>
            <person name="Zhang X."/>
        </authorList>
    </citation>
    <scope>NUCLEOTIDE SEQUENCE [LARGE SCALE GENOMIC DNA]</scope>
    <source>
        <strain evidence="2 3">CGMCC 15060</strain>
    </source>
</reference>
<dbReference type="EMBL" id="CP034587">
    <property type="protein sequence ID" value="AZQ69900.1"/>
    <property type="molecule type" value="Genomic_DNA"/>
</dbReference>
<proteinExistence type="predicted"/>
<evidence type="ECO:0000313" key="3">
    <source>
        <dbReference type="Proteomes" id="UP000267900"/>
    </source>
</evidence>
<feature type="compositionally biased region" description="Pro residues" evidence="1">
    <location>
        <begin position="17"/>
        <end position="28"/>
    </location>
</feature>
<evidence type="ECO:0000256" key="1">
    <source>
        <dbReference type="SAM" id="MobiDB-lite"/>
    </source>
</evidence>
<dbReference type="OrthoDB" id="9061054at2"/>
<sequence>MRQEHPPQPEAGAAVPLSPPSHATPPPRPPRRRLRHLATAAAATLVALLLTACGGGLEPGASTASGGASRASSVPLTYLSAGSAGGRLSVPRLQATVRIGSRSANLLVDTGSTGLKVLASAVGDDATPTGATGSSSFLSGLKISGREARATLRLGAATADNQTILLVDSLGCVDQAPDCAAAHGGTPEEFGGVFDGILGIGMAERDQGVKGCCANPMSGLTGDGSFIVHFDEEHPQLRLNPPPGTVARFRTADLKRTVTARPRPGAAPTAMTSWDPAPMKACLTVTGVLDHECAPVVFDTGTPTLALEAPRPAGPALGTLLPGGVVDTYGRQVALTVTSADWTWTYRMPTKEALSQPLNALSTPLLSYGRQEQAVIIAGLPAFTKVDVLYDLRGGRTGLAPR</sequence>
<keyword evidence="3" id="KW-1185">Reference proteome</keyword>
<dbReference type="InterPro" id="IPR021109">
    <property type="entry name" value="Peptidase_aspartic_dom_sf"/>
</dbReference>
<dbReference type="AlphaFoldDB" id="A0A3Q9FR50"/>